<evidence type="ECO:0000256" key="3">
    <source>
        <dbReference type="ARBA" id="ARBA00022692"/>
    </source>
</evidence>
<dbReference type="AlphaFoldDB" id="A0A644XZI9"/>
<accession>A0A644XZI9</accession>
<feature type="transmembrane region" description="Helical" evidence="6">
    <location>
        <begin position="20"/>
        <end position="41"/>
    </location>
</feature>
<dbReference type="PANTHER" id="PTHR40077:SF2">
    <property type="entry name" value="MEMBRANE PROTEIN"/>
    <property type="match status" value="1"/>
</dbReference>
<comment type="subcellular location">
    <subcellularLocation>
        <location evidence="1">Cell membrane</location>
        <topology evidence="1">Multi-pass membrane protein</topology>
    </subcellularLocation>
</comment>
<feature type="transmembrane region" description="Helical" evidence="6">
    <location>
        <begin position="73"/>
        <end position="95"/>
    </location>
</feature>
<evidence type="ECO:0000256" key="2">
    <source>
        <dbReference type="ARBA" id="ARBA00022475"/>
    </source>
</evidence>
<dbReference type="Pfam" id="PF12823">
    <property type="entry name" value="DUF3817"/>
    <property type="match status" value="1"/>
</dbReference>
<keyword evidence="3 6" id="KW-0812">Transmembrane</keyword>
<evidence type="ECO:0000256" key="5">
    <source>
        <dbReference type="ARBA" id="ARBA00023136"/>
    </source>
</evidence>
<dbReference type="PANTHER" id="PTHR40077">
    <property type="entry name" value="MEMBRANE PROTEIN-RELATED"/>
    <property type="match status" value="1"/>
</dbReference>
<evidence type="ECO:0000256" key="6">
    <source>
        <dbReference type="SAM" id="Phobius"/>
    </source>
</evidence>
<dbReference type="EMBL" id="VSSQ01003635">
    <property type="protein sequence ID" value="MPM21650.1"/>
    <property type="molecule type" value="Genomic_DNA"/>
</dbReference>
<comment type="caution">
    <text evidence="8">The sequence shown here is derived from an EMBL/GenBank/DDBJ whole genome shotgun (WGS) entry which is preliminary data.</text>
</comment>
<sequence length="130" mass="14280">MDPQKRSATLAALTRYRIMAWVVGVLLVVLVCVAMPLKYIWHQPDLVTYLGVAHGWLYMALLITAYDIGRRVAWPWVNLLLIALAGTVPFLSFVAEHYATRNVRGCLAQADAAAVITGPEVAVESTGEVE</sequence>
<dbReference type="NCBIfam" id="TIGR03954">
    <property type="entry name" value="integ_memb_HG"/>
    <property type="match status" value="1"/>
</dbReference>
<evidence type="ECO:0000313" key="8">
    <source>
        <dbReference type="EMBL" id="MPM21650.1"/>
    </source>
</evidence>
<feature type="domain" description="DUF3817" evidence="7">
    <location>
        <begin position="13"/>
        <end position="101"/>
    </location>
</feature>
<evidence type="ECO:0000256" key="4">
    <source>
        <dbReference type="ARBA" id="ARBA00022989"/>
    </source>
</evidence>
<organism evidence="8">
    <name type="scientific">bioreactor metagenome</name>
    <dbReference type="NCBI Taxonomy" id="1076179"/>
    <lineage>
        <taxon>unclassified sequences</taxon>
        <taxon>metagenomes</taxon>
        <taxon>ecological metagenomes</taxon>
    </lineage>
</organism>
<keyword evidence="5 6" id="KW-0472">Membrane</keyword>
<dbReference type="GO" id="GO:0005886">
    <property type="term" value="C:plasma membrane"/>
    <property type="evidence" value="ECO:0007669"/>
    <property type="project" value="UniProtKB-SubCell"/>
</dbReference>
<evidence type="ECO:0000256" key="1">
    <source>
        <dbReference type="ARBA" id="ARBA00004651"/>
    </source>
</evidence>
<gene>
    <name evidence="8" type="ORF">SDC9_68095</name>
</gene>
<dbReference type="InterPro" id="IPR023845">
    <property type="entry name" value="DUF3817_TM"/>
</dbReference>
<keyword evidence="4 6" id="KW-1133">Transmembrane helix</keyword>
<evidence type="ECO:0000259" key="7">
    <source>
        <dbReference type="Pfam" id="PF12823"/>
    </source>
</evidence>
<protein>
    <recommendedName>
        <fullName evidence="7">DUF3817 domain-containing protein</fullName>
    </recommendedName>
</protein>
<name>A0A644XZI9_9ZZZZ</name>
<feature type="transmembrane region" description="Helical" evidence="6">
    <location>
        <begin position="47"/>
        <end position="66"/>
    </location>
</feature>
<reference evidence="8" key="1">
    <citation type="submission" date="2019-08" db="EMBL/GenBank/DDBJ databases">
        <authorList>
            <person name="Kucharzyk K."/>
            <person name="Murdoch R.W."/>
            <person name="Higgins S."/>
            <person name="Loffler F."/>
        </authorList>
    </citation>
    <scope>NUCLEOTIDE SEQUENCE</scope>
</reference>
<proteinExistence type="predicted"/>
<keyword evidence="2" id="KW-1003">Cell membrane</keyword>